<keyword evidence="2" id="KW-1185">Reference proteome</keyword>
<dbReference type="KEGG" id="roy:G3A56_09110"/>
<dbReference type="Gene3D" id="2.60.120.1110">
    <property type="match status" value="1"/>
</dbReference>
<dbReference type="Pfam" id="PF21190">
    <property type="entry name" value="Bbp16"/>
    <property type="match status" value="1"/>
</dbReference>
<gene>
    <name evidence="1" type="ORF">G3A56_09110</name>
</gene>
<evidence type="ECO:0000313" key="1">
    <source>
        <dbReference type="EMBL" id="QIB38128.1"/>
    </source>
</evidence>
<organism evidence="1 2">
    <name type="scientific">Rhizobium oryzihabitans</name>
    <dbReference type="NCBI Taxonomy" id="2267833"/>
    <lineage>
        <taxon>Bacteria</taxon>
        <taxon>Pseudomonadati</taxon>
        <taxon>Pseudomonadota</taxon>
        <taxon>Alphaproteobacteria</taxon>
        <taxon>Hyphomicrobiales</taxon>
        <taxon>Rhizobiaceae</taxon>
        <taxon>Rhizobium/Agrobacterium group</taxon>
        <taxon>Rhizobium</taxon>
    </lineage>
</organism>
<evidence type="ECO:0000313" key="2">
    <source>
        <dbReference type="Proteomes" id="UP000464865"/>
    </source>
</evidence>
<name>A0A7L5BGZ5_9HYPH</name>
<accession>A0A7L5BGZ5</accession>
<reference evidence="1 2" key="1">
    <citation type="submission" date="2020-02" db="EMBL/GenBank/DDBJ databases">
        <title>Plant-Promoting Endophytic Bacterium Rhizobium oryzihabitans sp. nov., Isolated from the Root of Rice.</title>
        <authorList>
            <person name="zhao J."/>
            <person name="Zhang G."/>
        </authorList>
    </citation>
    <scope>NUCLEOTIDE SEQUENCE [LARGE SCALE GENOMIC DNA]</scope>
    <source>
        <strain evidence="1 2">M15</strain>
    </source>
</reference>
<dbReference type="Proteomes" id="UP000464865">
    <property type="component" value="Chromosome M15-11"/>
</dbReference>
<sequence>MIFDAQNLFSDAQVITASAPSTNVIDFGASGKPVGAAANIRKDLGRGGKVSLRVQMVEAALAAGAATLTVELQTDDNEAFSSPKTVWTSGAIGKASLVAGYVFPIDYLPRGTDERYARLNYTVATGPLTAGKITAGVVAAGEDNNYD</sequence>
<dbReference type="InterPro" id="IPR048922">
    <property type="entry name" value="Bbp16"/>
</dbReference>
<proteinExistence type="predicted"/>
<dbReference type="AlphaFoldDB" id="A0A7L5BGZ5"/>
<dbReference type="EMBL" id="CP048632">
    <property type="protein sequence ID" value="QIB38128.1"/>
    <property type="molecule type" value="Genomic_DNA"/>
</dbReference>
<protein>
    <submittedName>
        <fullName evidence="1">Uncharacterized protein</fullName>
    </submittedName>
</protein>
<dbReference type="RefSeq" id="WP_164056306.1">
    <property type="nucleotide sequence ID" value="NZ_CP048632.1"/>
</dbReference>